<evidence type="ECO:0000256" key="5">
    <source>
        <dbReference type="ARBA" id="ARBA00022777"/>
    </source>
</evidence>
<dbReference type="InterPro" id="IPR001048">
    <property type="entry name" value="Asp/Glu/Uridylate_kinase"/>
</dbReference>
<evidence type="ECO:0000313" key="10">
    <source>
        <dbReference type="EMBL" id="MDU0368940.1"/>
    </source>
</evidence>
<keyword evidence="5 7" id="KW-0418">Kinase</keyword>
<proteinExistence type="inferred from homology"/>
<dbReference type="Gene3D" id="1.20.120.1320">
    <property type="entry name" value="Aspartokinase, catalytic domain"/>
    <property type="match status" value="1"/>
</dbReference>
<dbReference type="RefSeq" id="WP_315996459.1">
    <property type="nucleotide sequence ID" value="NZ_JAWDJT010000001.1"/>
</dbReference>
<dbReference type="Proteomes" id="UP001250698">
    <property type="component" value="Unassembled WGS sequence"/>
</dbReference>
<evidence type="ECO:0000313" key="11">
    <source>
        <dbReference type="Proteomes" id="UP001250698"/>
    </source>
</evidence>
<sequence>MQEAVQLRIFKFGGASVKDAAAIRNLRDIVQTHGQPGPLLVVVSAMGKTTNALEELFQLAHAGHDYAAPLARLRNFHLQVATELGVDDANAGSPALVELLEQLQDRLSTVQPGDFDKQYDQIVSFGELLATRIVARALQAQWLDCRTLIRTDHTWREGRVAWPATERLLQAGVAAQLAHGPVVTQGFLGGTSSGQTTTLGREGSDYTAAILAYCLGAQSVTIWKDVAGLLNADPKIFADTVRYPEISYQETIEMAYYGASVIHPKTIKPLAVKHIPLLVKSFVDPAAEGTIIHDCRHGLLVPALIRKTGQCLISFESRDLTFISEENLEVIFGALAQARLKIHLMQNSAISFSVCTDFSAFRLDKLLGLLRDQFTIHYNTGLELYTIKNYDTASIKRLTEGRELLLEQRSRQTFQFVCRGEVNEFTK</sequence>
<dbReference type="InterPro" id="IPR036393">
    <property type="entry name" value="AceGlu_kinase-like_sf"/>
</dbReference>
<evidence type="ECO:0000256" key="1">
    <source>
        <dbReference type="ARBA" id="ARBA00004766"/>
    </source>
</evidence>
<keyword evidence="11" id="KW-1185">Reference proteome</keyword>
<dbReference type="Pfam" id="PF00696">
    <property type="entry name" value="AA_kinase"/>
    <property type="match status" value="1"/>
</dbReference>
<dbReference type="Gene3D" id="3.40.1160.10">
    <property type="entry name" value="Acetylglutamate kinase-like"/>
    <property type="match status" value="1"/>
</dbReference>
<keyword evidence="6" id="KW-0067">ATP-binding</keyword>
<evidence type="ECO:0000256" key="8">
    <source>
        <dbReference type="RuleBase" id="RU004249"/>
    </source>
</evidence>
<comment type="similarity">
    <text evidence="2 7">Belongs to the aspartokinase family.</text>
</comment>
<reference evidence="10 11" key="1">
    <citation type="submission" date="2023-10" db="EMBL/GenBank/DDBJ databases">
        <title>Hymenobacter endophyticus sp. nov., an isolate from the leaf tissues of wheat.</title>
        <authorList>
            <person name="Dai Y."/>
        </authorList>
    </citation>
    <scope>NUCLEOTIDE SEQUENCE [LARGE SCALE GENOMIC DNA]</scope>
    <source>
        <strain evidence="10 11">ZK17L-C2</strain>
    </source>
</reference>
<evidence type="ECO:0000256" key="4">
    <source>
        <dbReference type="ARBA" id="ARBA00022741"/>
    </source>
</evidence>
<gene>
    <name evidence="10" type="ORF">ROI90_00920</name>
</gene>
<dbReference type="EC" id="2.7.2.4" evidence="7"/>
<accession>A0ABU3TCD5</accession>
<protein>
    <recommendedName>
        <fullName evidence="7">Aspartokinase</fullName>
        <ecNumber evidence="7">2.7.2.4</ecNumber>
    </recommendedName>
</protein>
<organism evidence="10 11">
    <name type="scientific">Hymenobacter endophyticus</name>
    <dbReference type="NCBI Taxonomy" id="3076335"/>
    <lineage>
        <taxon>Bacteria</taxon>
        <taxon>Pseudomonadati</taxon>
        <taxon>Bacteroidota</taxon>
        <taxon>Cytophagia</taxon>
        <taxon>Cytophagales</taxon>
        <taxon>Hymenobacteraceae</taxon>
        <taxon>Hymenobacter</taxon>
    </lineage>
</organism>
<name>A0ABU3TCD5_9BACT</name>
<dbReference type="PANTHER" id="PTHR21499">
    <property type="entry name" value="ASPARTATE KINASE"/>
    <property type="match status" value="1"/>
</dbReference>
<keyword evidence="8" id="KW-0028">Amino-acid biosynthesis</keyword>
<comment type="pathway">
    <text evidence="8">Amino-acid biosynthesis; L-threonine biosynthesis; L-threonine from L-aspartate: step 1/5.</text>
</comment>
<evidence type="ECO:0000256" key="3">
    <source>
        <dbReference type="ARBA" id="ARBA00022679"/>
    </source>
</evidence>
<comment type="caution">
    <text evidence="10">The sequence shown here is derived from an EMBL/GenBank/DDBJ whole genome shotgun (WGS) entry which is preliminary data.</text>
</comment>
<evidence type="ECO:0000256" key="7">
    <source>
        <dbReference type="RuleBase" id="RU003448"/>
    </source>
</evidence>
<dbReference type="PANTHER" id="PTHR21499:SF59">
    <property type="entry name" value="ASPARTOKINASE"/>
    <property type="match status" value="1"/>
</dbReference>
<dbReference type="InterPro" id="IPR001341">
    <property type="entry name" value="Asp_kinase"/>
</dbReference>
<dbReference type="NCBIfam" id="TIGR00657">
    <property type="entry name" value="asp_kinases"/>
    <property type="match status" value="1"/>
</dbReference>
<dbReference type="InterPro" id="IPR042199">
    <property type="entry name" value="AsparK_Bifunc_asparK/hSer_DH"/>
</dbReference>
<comment type="pathway">
    <text evidence="8">Amino-acid biosynthesis; L-methionine biosynthesis via de novo pathway; L-homoserine from L-aspartate: step 1/3.</text>
</comment>
<comment type="catalytic activity">
    <reaction evidence="7">
        <text>L-aspartate + ATP = 4-phospho-L-aspartate + ADP</text>
        <dbReference type="Rhea" id="RHEA:23776"/>
        <dbReference type="ChEBI" id="CHEBI:29991"/>
        <dbReference type="ChEBI" id="CHEBI:30616"/>
        <dbReference type="ChEBI" id="CHEBI:57535"/>
        <dbReference type="ChEBI" id="CHEBI:456216"/>
        <dbReference type="EC" id="2.7.2.4"/>
    </reaction>
</comment>
<dbReference type="GO" id="GO:0004072">
    <property type="term" value="F:aspartate kinase activity"/>
    <property type="evidence" value="ECO:0007669"/>
    <property type="project" value="UniProtKB-EC"/>
</dbReference>
<evidence type="ECO:0000256" key="6">
    <source>
        <dbReference type="ARBA" id="ARBA00022840"/>
    </source>
</evidence>
<keyword evidence="3 7" id="KW-0808">Transferase</keyword>
<dbReference type="EMBL" id="JAWDJT010000001">
    <property type="protein sequence ID" value="MDU0368940.1"/>
    <property type="molecule type" value="Genomic_DNA"/>
</dbReference>
<comment type="pathway">
    <text evidence="1 8">Amino-acid biosynthesis; L-lysine biosynthesis via DAP pathway; (S)-tetrahydrodipicolinate from L-aspartate: step 1/4.</text>
</comment>
<feature type="domain" description="Aspartate/glutamate/uridylate kinase" evidence="9">
    <location>
        <begin position="8"/>
        <end position="280"/>
    </location>
</feature>
<dbReference type="SUPFAM" id="SSF53633">
    <property type="entry name" value="Carbamate kinase-like"/>
    <property type="match status" value="1"/>
</dbReference>
<evidence type="ECO:0000256" key="2">
    <source>
        <dbReference type="ARBA" id="ARBA00010122"/>
    </source>
</evidence>
<evidence type="ECO:0000259" key="9">
    <source>
        <dbReference type="Pfam" id="PF00696"/>
    </source>
</evidence>
<keyword evidence="4" id="KW-0547">Nucleotide-binding</keyword>